<dbReference type="InterPro" id="IPR007597">
    <property type="entry name" value="CheC"/>
</dbReference>
<sequence length="206" mass="21620">MTEHSLPVTPQQLDAIREVVNIGAGHAATNLSQLTGLTVMISVPRIQWVSGPAPVDSLPGVGELVLITVPIVGVTETGGEEAALILAKETALRMVALMMRRDPSRHTEIGALEQSALNEMGNIVCAAYVGVLGTFLNRGVMIGTPVLAAGDRETVGRAAVDGLLIETDFTFLDSTFEGVFVLSHTDASFVSLLRALGFKDVAEPAS</sequence>
<dbReference type="Gene3D" id="3.40.1550.10">
    <property type="entry name" value="CheC-like"/>
    <property type="match status" value="1"/>
</dbReference>
<dbReference type="Pfam" id="PF04509">
    <property type="entry name" value="CheC"/>
    <property type="match status" value="2"/>
</dbReference>
<reference evidence="4" key="1">
    <citation type="submission" date="2020-02" db="EMBL/GenBank/DDBJ databases">
        <authorList>
            <person name="Meier V. D."/>
        </authorList>
    </citation>
    <scope>NUCLEOTIDE SEQUENCE</scope>
    <source>
        <strain evidence="4">AVDCRST_MAG68</strain>
    </source>
</reference>
<dbReference type="AlphaFoldDB" id="A0A6J4MT78"/>
<dbReference type="CDD" id="cd17909">
    <property type="entry name" value="CheC_ClassI"/>
    <property type="match status" value="1"/>
</dbReference>
<protein>
    <submittedName>
        <fullName evidence="4">Chemotaxis protein CheC -- inhibitor of MCP methylation</fullName>
    </submittedName>
</protein>
<dbReference type="GO" id="GO:0006935">
    <property type="term" value="P:chemotaxis"/>
    <property type="evidence" value="ECO:0007669"/>
    <property type="project" value="UniProtKB-KW"/>
</dbReference>
<proteinExistence type="predicted"/>
<organism evidence="4">
    <name type="scientific">uncultured Gemmatimonadota bacterium</name>
    <dbReference type="NCBI Taxonomy" id="203437"/>
    <lineage>
        <taxon>Bacteria</taxon>
        <taxon>Pseudomonadati</taxon>
        <taxon>Gemmatimonadota</taxon>
        <taxon>environmental samples</taxon>
    </lineage>
</organism>
<evidence type="ECO:0000259" key="3">
    <source>
        <dbReference type="Pfam" id="PF04509"/>
    </source>
</evidence>
<dbReference type="EMBL" id="CADCTW010000230">
    <property type="protein sequence ID" value="CAA9368062.1"/>
    <property type="molecule type" value="Genomic_DNA"/>
</dbReference>
<feature type="domain" description="CheC-like protein" evidence="3">
    <location>
        <begin position="12"/>
        <end position="46"/>
    </location>
</feature>
<dbReference type="SUPFAM" id="SSF103039">
    <property type="entry name" value="CheC-like"/>
    <property type="match status" value="1"/>
</dbReference>
<dbReference type="GO" id="GO:0016787">
    <property type="term" value="F:hydrolase activity"/>
    <property type="evidence" value="ECO:0007669"/>
    <property type="project" value="UniProtKB-KW"/>
</dbReference>
<dbReference type="PANTHER" id="PTHR43693">
    <property type="entry name" value="PROTEIN PHOSPHATASE CHEZ"/>
    <property type="match status" value="1"/>
</dbReference>
<feature type="domain" description="CheC-like protein" evidence="3">
    <location>
        <begin position="113"/>
        <end position="147"/>
    </location>
</feature>
<keyword evidence="1" id="KW-0145">Chemotaxis</keyword>
<keyword evidence="2" id="KW-0378">Hydrolase</keyword>
<dbReference type="InterPro" id="IPR050992">
    <property type="entry name" value="CheZ_family_phosphatases"/>
</dbReference>
<accession>A0A6J4MT78</accession>
<gene>
    <name evidence="4" type="ORF">AVDCRST_MAG68-5499</name>
</gene>
<name>A0A6J4MT78_9BACT</name>
<dbReference type="InterPro" id="IPR028976">
    <property type="entry name" value="CheC-like_sf"/>
</dbReference>
<dbReference type="PANTHER" id="PTHR43693:SF1">
    <property type="entry name" value="PROTEIN PHOSPHATASE CHEZ"/>
    <property type="match status" value="1"/>
</dbReference>
<evidence type="ECO:0000256" key="1">
    <source>
        <dbReference type="ARBA" id="ARBA00022500"/>
    </source>
</evidence>
<evidence type="ECO:0000256" key="2">
    <source>
        <dbReference type="ARBA" id="ARBA00022801"/>
    </source>
</evidence>
<evidence type="ECO:0000313" key="4">
    <source>
        <dbReference type="EMBL" id="CAA9368062.1"/>
    </source>
</evidence>